<dbReference type="Proteomes" id="UP001596298">
    <property type="component" value="Unassembled WGS sequence"/>
</dbReference>
<dbReference type="Gene3D" id="3.10.180.10">
    <property type="entry name" value="2,3-Dihydroxybiphenyl 1,2-Dioxygenase, domain 1"/>
    <property type="match status" value="1"/>
</dbReference>
<accession>A0ABW2AD69</accession>
<keyword evidence="3" id="KW-1185">Reference proteome</keyword>
<name>A0ABW2AD69_9MICO</name>
<dbReference type="InterPro" id="IPR041581">
    <property type="entry name" value="Glyoxalase_6"/>
</dbReference>
<proteinExistence type="predicted"/>
<organism evidence="2 3">
    <name type="scientific">Flexivirga alba</name>
    <dbReference type="NCBI Taxonomy" id="702742"/>
    <lineage>
        <taxon>Bacteria</taxon>
        <taxon>Bacillati</taxon>
        <taxon>Actinomycetota</taxon>
        <taxon>Actinomycetes</taxon>
        <taxon>Micrococcales</taxon>
        <taxon>Dermacoccaceae</taxon>
        <taxon>Flexivirga</taxon>
    </lineage>
</organism>
<gene>
    <name evidence="2" type="ORF">ACFQDH_06050</name>
</gene>
<reference evidence="3" key="1">
    <citation type="journal article" date="2019" name="Int. J. Syst. Evol. Microbiol.">
        <title>The Global Catalogue of Microorganisms (GCM) 10K type strain sequencing project: providing services to taxonomists for standard genome sequencing and annotation.</title>
        <authorList>
            <consortium name="The Broad Institute Genomics Platform"/>
            <consortium name="The Broad Institute Genome Sequencing Center for Infectious Disease"/>
            <person name="Wu L."/>
            <person name="Ma J."/>
        </authorList>
    </citation>
    <scope>NUCLEOTIDE SEQUENCE [LARGE SCALE GENOMIC DNA]</scope>
    <source>
        <strain evidence="3">CCUG 58127</strain>
    </source>
</reference>
<dbReference type="InterPro" id="IPR029068">
    <property type="entry name" value="Glyas_Bleomycin-R_OHBP_Dase"/>
</dbReference>
<feature type="domain" description="VOC" evidence="1">
    <location>
        <begin position="72"/>
        <end position="187"/>
    </location>
</feature>
<dbReference type="SUPFAM" id="SSF54593">
    <property type="entry name" value="Glyoxalase/Bleomycin resistance protein/Dihydroxybiphenyl dioxygenase"/>
    <property type="match status" value="1"/>
</dbReference>
<evidence type="ECO:0000313" key="3">
    <source>
        <dbReference type="Proteomes" id="UP001596298"/>
    </source>
</evidence>
<dbReference type="InterPro" id="IPR037523">
    <property type="entry name" value="VOC_core"/>
</dbReference>
<dbReference type="PROSITE" id="PS51819">
    <property type="entry name" value="VOC"/>
    <property type="match status" value="1"/>
</dbReference>
<sequence>MTSVLSWAGNRWWSPFTKDRPAASAKLIRGGSMSFVAPAGQYLVRRARSVASYEGTDMSTQTSTEHTDTATSVGQVTSVLIGTHDVDRLRTWYAEVLPPQREERMQQYRVLDYHGFWLFLDPRDDVPPAAADPHRFLLNIEVDDATAVARRADSLGTTWVSPLEDRDGSLFGTMQDPDGNAIQIIQLSDAAKKEMAD</sequence>
<dbReference type="EMBL" id="JBHSWH010000001">
    <property type="protein sequence ID" value="MFC6704838.1"/>
    <property type="molecule type" value="Genomic_DNA"/>
</dbReference>
<evidence type="ECO:0000313" key="2">
    <source>
        <dbReference type="EMBL" id="MFC6704838.1"/>
    </source>
</evidence>
<dbReference type="CDD" id="cd06587">
    <property type="entry name" value="VOC"/>
    <property type="match status" value="1"/>
</dbReference>
<dbReference type="Pfam" id="PF18029">
    <property type="entry name" value="Glyoxalase_6"/>
    <property type="match status" value="1"/>
</dbReference>
<comment type="caution">
    <text evidence="2">The sequence shown here is derived from an EMBL/GenBank/DDBJ whole genome shotgun (WGS) entry which is preliminary data.</text>
</comment>
<dbReference type="RefSeq" id="WP_382399433.1">
    <property type="nucleotide sequence ID" value="NZ_JBHSWH010000001.1"/>
</dbReference>
<protein>
    <submittedName>
        <fullName evidence="2">VOC family protein</fullName>
    </submittedName>
</protein>
<evidence type="ECO:0000259" key="1">
    <source>
        <dbReference type="PROSITE" id="PS51819"/>
    </source>
</evidence>